<feature type="region of interest" description="Disordered" evidence="1">
    <location>
        <begin position="1"/>
        <end position="20"/>
    </location>
</feature>
<comment type="caution">
    <text evidence="3">The sequence shown here is derived from an EMBL/GenBank/DDBJ whole genome shotgun (WGS) entry which is preliminary data.</text>
</comment>
<accession>A0A1G2KXH0</accession>
<evidence type="ECO:0000313" key="4">
    <source>
        <dbReference type="Proteomes" id="UP000177811"/>
    </source>
</evidence>
<sequence length="194" mass="21854">MTYRISVEPEGINSAEGGTEAERVSADAGSLTGTIAVFREEDAPERLLVVKRSRGGVLRACLLLGKKFLHAHAFTILYISMTAVAYGYLFIVVGVFFLQKELPRMFPEIIESFSDPYLGVLGIFVLVQEMRRRQKEEPRRLVHESFIVIWIAFLAISSVLTVLSESYHFNAIYRLIITNSLAATIIRVGAWLHF</sequence>
<organism evidence="3 4">
    <name type="scientific">Candidatus Sungbacteria bacterium RIFCSPHIGHO2_02_FULL_51_29</name>
    <dbReference type="NCBI Taxonomy" id="1802273"/>
    <lineage>
        <taxon>Bacteria</taxon>
        <taxon>Candidatus Sungiibacteriota</taxon>
    </lineage>
</organism>
<evidence type="ECO:0000256" key="2">
    <source>
        <dbReference type="SAM" id="Phobius"/>
    </source>
</evidence>
<protein>
    <submittedName>
        <fullName evidence="3">Uncharacterized protein</fullName>
    </submittedName>
</protein>
<name>A0A1G2KXH0_9BACT</name>
<dbReference type="Proteomes" id="UP000177811">
    <property type="component" value="Unassembled WGS sequence"/>
</dbReference>
<gene>
    <name evidence="3" type="ORF">A3C16_03765</name>
</gene>
<keyword evidence="2" id="KW-0472">Membrane</keyword>
<feature type="transmembrane region" description="Helical" evidence="2">
    <location>
        <begin position="76"/>
        <end position="97"/>
    </location>
</feature>
<feature type="transmembrane region" description="Helical" evidence="2">
    <location>
        <begin position="171"/>
        <end position="192"/>
    </location>
</feature>
<keyword evidence="2" id="KW-1133">Transmembrane helix</keyword>
<dbReference type="AlphaFoldDB" id="A0A1G2KXH0"/>
<dbReference type="EMBL" id="MHQL01000005">
    <property type="protein sequence ID" value="OHA03904.1"/>
    <property type="molecule type" value="Genomic_DNA"/>
</dbReference>
<evidence type="ECO:0000256" key="1">
    <source>
        <dbReference type="SAM" id="MobiDB-lite"/>
    </source>
</evidence>
<feature type="transmembrane region" description="Helical" evidence="2">
    <location>
        <begin position="109"/>
        <end position="127"/>
    </location>
</feature>
<evidence type="ECO:0000313" key="3">
    <source>
        <dbReference type="EMBL" id="OHA03904.1"/>
    </source>
</evidence>
<reference evidence="3 4" key="1">
    <citation type="journal article" date="2016" name="Nat. Commun.">
        <title>Thousands of microbial genomes shed light on interconnected biogeochemical processes in an aquifer system.</title>
        <authorList>
            <person name="Anantharaman K."/>
            <person name="Brown C.T."/>
            <person name="Hug L.A."/>
            <person name="Sharon I."/>
            <person name="Castelle C.J."/>
            <person name="Probst A.J."/>
            <person name="Thomas B.C."/>
            <person name="Singh A."/>
            <person name="Wilkins M.J."/>
            <person name="Karaoz U."/>
            <person name="Brodie E.L."/>
            <person name="Williams K.H."/>
            <person name="Hubbard S.S."/>
            <person name="Banfield J.F."/>
        </authorList>
    </citation>
    <scope>NUCLEOTIDE SEQUENCE [LARGE SCALE GENOMIC DNA]</scope>
</reference>
<proteinExistence type="predicted"/>
<keyword evidence="2" id="KW-0812">Transmembrane</keyword>
<feature type="transmembrane region" description="Helical" evidence="2">
    <location>
        <begin position="147"/>
        <end position="165"/>
    </location>
</feature>